<name>A0A8B3S6D0_9EURY</name>
<gene>
    <name evidence="3" type="ORF">AEth_00499</name>
</gene>
<dbReference type="InterPro" id="IPR029063">
    <property type="entry name" value="SAM-dependent_MTases_sf"/>
</dbReference>
<dbReference type="InterPro" id="IPR038333">
    <property type="entry name" value="T1MK-like_N_sf"/>
</dbReference>
<keyword evidence="1" id="KW-0680">Restriction system</keyword>
<evidence type="ECO:0000259" key="2">
    <source>
        <dbReference type="Pfam" id="PF12161"/>
    </source>
</evidence>
<dbReference type="GO" id="GO:0009307">
    <property type="term" value="P:DNA restriction-modification system"/>
    <property type="evidence" value="ECO:0007669"/>
    <property type="project" value="UniProtKB-KW"/>
</dbReference>
<dbReference type="InterPro" id="IPR022749">
    <property type="entry name" value="D12N6_MeTrfase_N"/>
</dbReference>
<accession>A0A8B3S6D0</accession>
<dbReference type="SUPFAM" id="SSF53335">
    <property type="entry name" value="S-adenosyl-L-methionine-dependent methyltransferases"/>
    <property type="match status" value="1"/>
</dbReference>
<proteinExistence type="predicted"/>
<evidence type="ECO:0000256" key="1">
    <source>
        <dbReference type="ARBA" id="ARBA00022747"/>
    </source>
</evidence>
<evidence type="ECO:0000313" key="3">
    <source>
        <dbReference type="EMBL" id="RZB32488.1"/>
    </source>
</evidence>
<comment type="caution">
    <text evidence="3">The sequence shown here is derived from an EMBL/GenBank/DDBJ whole genome shotgun (WGS) entry which is preliminary data.</text>
</comment>
<dbReference type="EMBL" id="RPGO01000007">
    <property type="protein sequence ID" value="RZB32488.1"/>
    <property type="molecule type" value="Genomic_DNA"/>
</dbReference>
<dbReference type="AlphaFoldDB" id="A0A8B3S6D0"/>
<dbReference type="Proteomes" id="UP000291831">
    <property type="component" value="Unassembled WGS sequence"/>
</dbReference>
<reference evidence="4" key="1">
    <citation type="submission" date="2019-01" db="EMBL/GenBank/DDBJ databases">
        <title>Anaerobic oxidation of ethane by archaea from a marine hydrocarbon seep.</title>
        <authorList>
            <person name="Musat F."/>
        </authorList>
    </citation>
    <scope>NUCLEOTIDE SEQUENCE [LARGE SCALE GENOMIC DNA]</scope>
</reference>
<protein>
    <recommendedName>
        <fullName evidence="2">N6 adenine-specific DNA methyltransferase N-terminal domain-containing protein</fullName>
    </recommendedName>
</protein>
<sequence length="62" mass="7650">MSNFQEKVTFIWDLADLLRGSHRRNEYQKVILPFTILKRFDSVLVYSKQYVLEAYDEYRWKT</sequence>
<evidence type="ECO:0000313" key="4">
    <source>
        <dbReference type="Proteomes" id="UP000291831"/>
    </source>
</evidence>
<feature type="domain" description="N6 adenine-specific DNA methyltransferase N-terminal" evidence="2">
    <location>
        <begin position="10"/>
        <end position="57"/>
    </location>
</feature>
<dbReference type="Gene3D" id="1.20.1260.30">
    <property type="match status" value="1"/>
</dbReference>
<organism evidence="3 4">
    <name type="scientific">Candidatus Argoarchaeum ethanivorans</name>
    <dbReference type="NCBI Taxonomy" id="2608793"/>
    <lineage>
        <taxon>Archaea</taxon>
        <taxon>Methanobacteriati</taxon>
        <taxon>Methanobacteriota</taxon>
        <taxon>Stenosarchaea group</taxon>
        <taxon>Methanomicrobia</taxon>
        <taxon>Methanosarcinales</taxon>
        <taxon>Methanosarcinales incertae sedis</taxon>
        <taxon>GOM Arc I cluster</taxon>
        <taxon>Candidatus Argoarchaeum</taxon>
    </lineage>
</organism>
<dbReference type="Pfam" id="PF12161">
    <property type="entry name" value="HsdM_N"/>
    <property type="match status" value="1"/>
</dbReference>